<organism evidence="3 4">
    <name type="scientific">Aspergillus leporis</name>
    <dbReference type="NCBI Taxonomy" id="41062"/>
    <lineage>
        <taxon>Eukaryota</taxon>
        <taxon>Fungi</taxon>
        <taxon>Dikarya</taxon>
        <taxon>Ascomycota</taxon>
        <taxon>Pezizomycotina</taxon>
        <taxon>Eurotiomycetes</taxon>
        <taxon>Eurotiomycetidae</taxon>
        <taxon>Eurotiales</taxon>
        <taxon>Aspergillaceae</taxon>
        <taxon>Aspergillus</taxon>
        <taxon>Aspergillus subgen. Circumdati</taxon>
    </lineage>
</organism>
<keyword evidence="4" id="KW-1185">Reference proteome</keyword>
<feature type="transmembrane region" description="Helical" evidence="1">
    <location>
        <begin position="74"/>
        <end position="94"/>
    </location>
</feature>
<evidence type="ECO:0000313" key="4">
    <source>
        <dbReference type="Proteomes" id="UP000326565"/>
    </source>
</evidence>
<accession>A0A5N5WUD2</accession>
<evidence type="ECO:0000256" key="2">
    <source>
        <dbReference type="SAM" id="SignalP"/>
    </source>
</evidence>
<dbReference type="EMBL" id="ML732254">
    <property type="protein sequence ID" value="KAB8072146.1"/>
    <property type="molecule type" value="Genomic_DNA"/>
</dbReference>
<keyword evidence="1" id="KW-0812">Transmembrane</keyword>
<proteinExistence type="predicted"/>
<dbReference type="OrthoDB" id="10625596at2759"/>
<protein>
    <submittedName>
        <fullName evidence="3">Uncharacterized protein</fullName>
    </submittedName>
</protein>
<reference evidence="3 4" key="1">
    <citation type="submission" date="2019-04" db="EMBL/GenBank/DDBJ databases">
        <title>Friends and foes A comparative genomics study of 23 Aspergillus species from section Flavi.</title>
        <authorList>
            <consortium name="DOE Joint Genome Institute"/>
            <person name="Kjaerbolling I."/>
            <person name="Vesth T."/>
            <person name="Frisvad J.C."/>
            <person name="Nybo J.L."/>
            <person name="Theobald S."/>
            <person name="Kildgaard S."/>
            <person name="Isbrandt T."/>
            <person name="Kuo A."/>
            <person name="Sato A."/>
            <person name="Lyhne E.K."/>
            <person name="Kogle M.E."/>
            <person name="Wiebenga A."/>
            <person name="Kun R.S."/>
            <person name="Lubbers R.J."/>
            <person name="Makela M.R."/>
            <person name="Barry K."/>
            <person name="Chovatia M."/>
            <person name="Clum A."/>
            <person name="Daum C."/>
            <person name="Haridas S."/>
            <person name="He G."/>
            <person name="LaButti K."/>
            <person name="Lipzen A."/>
            <person name="Mondo S."/>
            <person name="Riley R."/>
            <person name="Salamov A."/>
            <person name="Simmons B.A."/>
            <person name="Magnuson J.K."/>
            <person name="Henrissat B."/>
            <person name="Mortensen U.H."/>
            <person name="Larsen T.O."/>
            <person name="Devries R.P."/>
            <person name="Grigoriev I.V."/>
            <person name="Machida M."/>
            <person name="Baker S.E."/>
            <person name="Andersen M.R."/>
        </authorList>
    </citation>
    <scope>NUCLEOTIDE SEQUENCE [LARGE SCALE GENOMIC DNA]</scope>
    <source>
        <strain evidence="3 4">CBS 151.66</strain>
    </source>
</reference>
<evidence type="ECO:0000313" key="3">
    <source>
        <dbReference type="EMBL" id="KAB8072146.1"/>
    </source>
</evidence>
<evidence type="ECO:0000256" key="1">
    <source>
        <dbReference type="SAM" id="Phobius"/>
    </source>
</evidence>
<name>A0A5N5WUD2_9EURO</name>
<keyword evidence="1" id="KW-0472">Membrane</keyword>
<keyword evidence="1" id="KW-1133">Transmembrane helix</keyword>
<gene>
    <name evidence="3" type="ORF">BDV29DRAFT_7030</name>
</gene>
<feature type="signal peptide" evidence="2">
    <location>
        <begin position="1"/>
        <end position="25"/>
    </location>
</feature>
<keyword evidence="2" id="KW-0732">Signal</keyword>
<dbReference type="Proteomes" id="UP000326565">
    <property type="component" value="Unassembled WGS sequence"/>
</dbReference>
<dbReference type="AlphaFoldDB" id="A0A5N5WUD2"/>
<sequence>MLMTRLHRRWLFLSFLSSLFSSAWSDHCCRRKKWPESINNVNIDWVWGSCVMGSEKVAFWLCCNARCWSIRSIYFASILHHLENILPFLAIYFAVYWMSLRFLACLFSFCLEAFFDCLFRHEESEGSMRLILDSISLEALMIHSDAVHELYVDMSIYGVILCLCNGFGPVGFPELFNNRCLPVVSDYDHPSFALLSTCLTLVFQITTQECLLLMAIPIWSPPIQIRSLGWFMDVH</sequence>
<feature type="chain" id="PRO_5024939432" evidence="2">
    <location>
        <begin position="26"/>
        <end position="235"/>
    </location>
</feature>